<feature type="domain" description="DHHA1" evidence="2">
    <location>
        <begin position="267"/>
        <end position="354"/>
    </location>
</feature>
<dbReference type="RefSeq" id="WP_245365981.1">
    <property type="nucleotide sequence ID" value="NZ_JAGGMR010000001.1"/>
</dbReference>
<dbReference type="Gene3D" id="3.90.1640.10">
    <property type="entry name" value="inorganic pyrophosphatase (n-terminal core)"/>
    <property type="match status" value="1"/>
</dbReference>
<dbReference type="InterPro" id="IPR001667">
    <property type="entry name" value="DDH_dom"/>
</dbReference>
<dbReference type="InterPro" id="IPR003156">
    <property type="entry name" value="DHHA1_dom"/>
</dbReference>
<dbReference type="PANTHER" id="PTHR47618:SF1">
    <property type="entry name" value="BIFUNCTIONAL OLIGORIBONUCLEASE AND PAP PHOSPHATASE NRNA"/>
    <property type="match status" value="1"/>
</dbReference>
<feature type="domain" description="DDH" evidence="1">
    <location>
        <begin position="58"/>
        <end position="199"/>
    </location>
</feature>
<dbReference type="InterPro" id="IPR051319">
    <property type="entry name" value="Oligoribo/pAp-PDE_c-di-AMP_PDE"/>
</dbReference>
<comment type="caution">
    <text evidence="3">The sequence shown here is derived from an EMBL/GenBank/DDBJ whole genome shotgun (WGS) entry which is preliminary data.</text>
</comment>
<dbReference type="Pfam" id="PF01368">
    <property type="entry name" value="DHH"/>
    <property type="match status" value="1"/>
</dbReference>
<keyword evidence="4" id="KW-1185">Reference proteome</keyword>
<name>A0ABS4QEZ2_9NOCA</name>
<dbReference type="EMBL" id="JAGGMR010000001">
    <property type="protein sequence ID" value="MBP2190263.1"/>
    <property type="molecule type" value="Genomic_DNA"/>
</dbReference>
<reference evidence="3 4" key="1">
    <citation type="submission" date="2021-03" db="EMBL/GenBank/DDBJ databases">
        <title>Sequencing the genomes of 1000 actinobacteria strains.</title>
        <authorList>
            <person name="Klenk H.-P."/>
        </authorList>
    </citation>
    <scope>NUCLEOTIDE SEQUENCE [LARGE SCALE GENOMIC DNA]</scope>
    <source>
        <strain evidence="3 4">DSM 45516</strain>
    </source>
</reference>
<evidence type="ECO:0000313" key="3">
    <source>
        <dbReference type="EMBL" id="MBP2190263.1"/>
    </source>
</evidence>
<dbReference type="EC" id="3.1.13.3" evidence="3"/>
<evidence type="ECO:0000313" key="4">
    <source>
        <dbReference type="Proteomes" id="UP001519325"/>
    </source>
</evidence>
<evidence type="ECO:0000259" key="1">
    <source>
        <dbReference type="Pfam" id="PF01368"/>
    </source>
</evidence>
<protein>
    <submittedName>
        <fullName evidence="3">Phosphoesterase RecJ-like protein</fullName>
        <ecNumber evidence="3">3.1.13.3</ecNumber>
        <ecNumber evidence="3">3.1.3.7</ecNumber>
    </submittedName>
</protein>
<dbReference type="Proteomes" id="UP001519325">
    <property type="component" value="Unassembled WGS sequence"/>
</dbReference>
<dbReference type="SUPFAM" id="SSF64182">
    <property type="entry name" value="DHH phosphoesterases"/>
    <property type="match status" value="1"/>
</dbReference>
<organism evidence="3 4">
    <name type="scientific">Nocardia goodfellowii</name>
    <dbReference type="NCBI Taxonomy" id="882446"/>
    <lineage>
        <taxon>Bacteria</taxon>
        <taxon>Bacillati</taxon>
        <taxon>Actinomycetota</taxon>
        <taxon>Actinomycetes</taxon>
        <taxon>Mycobacteriales</taxon>
        <taxon>Nocardiaceae</taxon>
        <taxon>Nocardia</taxon>
    </lineage>
</organism>
<dbReference type="InterPro" id="IPR038763">
    <property type="entry name" value="DHH_sf"/>
</dbReference>
<sequence length="368" mass="37825">MTLSGKPAGDGRDRIGAMSHGSSAVVGAAERAAEHDGAAPAALPFDAAIAALAAAKSVTVVCHVQPDADTVGSGLALALVFSRRGIPVWVSFAEPAELPLSMHTLPGLRHLVPPAEVPAETDLLIAVDCGSAGRLGALASRLAGAATTLVIDHHRSNTGFGTIGVVDPDAESTTAVIARLLDAWGEPIDADVAHCLYAGLVTDTGSFRWVRPGTHALAERLLATGIDGPEIARTLLDTHPFAWLPMLARVLGTARLEPGVRDGTGLAYVFVRRADEDGVGSEEVESVIDIVRTTTEAGIAAVFKESRTVDDRWTVSLRSRDSGPGMRDGIDVAAVATALGGGGHRYAAGYTTYGSPDAIVAALLTALG</sequence>
<dbReference type="GO" id="GO:0008441">
    <property type="term" value="F:3'(2'),5'-bisphosphate nucleotidase activity"/>
    <property type="evidence" value="ECO:0007669"/>
    <property type="project" value="UniProtKB-EC"/>
</dbReference>
<dbReference type="Gene3D" id="3.10.310.30">
    <property type="match status" value="1"/>
</dbReference>
<dbReference type="EC" id="3.1.3.7" evidence="3"/>
<keyword evidence="3" id="KW-0378">Hydrolase</keyword>
<evidence type="ECO:0000259" key="2">
    <source>
        <dbReference type="Pfam" id="PF02272"/>
    </source>
</evidence>
<dbReference type="PANTHER" id="PTHR47618">
    <property type="entry name" value="BIFUNCTIONAL OLIGORIBONUCLEASE AND PAP PHOSPHATASE NRNA"/>
    <property type="match status" value="1"/>
</dbReference>
<dbReference type="Pfam" id="PF02272">
    <property type="entry name" value="DHHA1"/>
    <property type="match status" value="1"/>
</dbReference>
<proteinExistence type="predicted"/>
<accession>A0ABS4QEZ2</accession>
<gene>
    <name evidence="3" type="ORF">BJ987_003164</name>
</gene>